<dbReference type="Proteomes" id="UP000004431">
    <property type="component" value="Unassembled WGS sequence"/>
</dbReference>
<gene>
    <name evidence="1" type="ORF">HMPREF9248_0516</name>
</gene>
<evidence type="ECO:0000313" key="1">
    <source>
        <dbReference type="EMBL" id="EFL43805.1"/>
    </source>
</evidence>
<sequence>MELNGINCPNCGSTNIEYNAAERSIQCNQCGSHTTYSRATMAKNKNVILAMRNAIEFFCDGNFEEAYHYALETLNLFSDYAPALYIVSYYNEVKKGQCLSIKQFLESIMRQDATPLEFDEIRDLMRVFVASKRLLIDYEKEFIYILATNMQAEQDKKELAACIEAVCPYVIQHQRSIDFLDEEMTGYYADLAAHIDIPKTCAALLIGIQKNPESPYAGNTFSFHAKTQYFYEHYVVPVGTIIQHMKQSALKNQLAAKYQQMQQSYTSRMTNNQ</sequence>
<proteinExistence type="predicted"/>
<reference evidence="1 2" key="1">
    <citation type="submission" date="2010-08" db="EMBL/GenBank/DDBJ databases">
        <authorList>
            <person name="Durkin A.S."/>
            <person name="Madupu R."/>
            <person name="Torralba M."/>
            <person name="Gillis M."/>
            <person name="Methe B."/>
            <person name="Sutton G."/>
            <person name="Nelson K.E."/>
        </authorList>
    </citation>
    <scope>NUCLEOTIDE SEQUENCE [LARGE SCALE GENOMIC DNA]</scope>
    <source>
        <strain evidence="1 2">PB189-T1-4</strain>
    </source>
</reference>
<evidence type="ECO:0000313" key="2">
    <source>
        <dbReference type="Proteomes" id="UP000004431"/>
    </source>
</evidence>
<comment type="caution">
    <text evidence="1">The sequence shown here is derived from an EMBL/GenBank/DDBJ whole genome shotgun (WGS) entry which is preliminary data.</text>
</comment>
<dbReference type="SUPFAM" id="SSF57783">
    <property type="entry name" value="Zinc beta-ribbon"/>
    <property type="match status" value="1"/>
</dbReference>
<dbReference type="RefSeq" id="WP_006304460.1">
    <property type="nucleotide sequence ID" value="NZ_AEDQ01000029.1"/>
</dbReference>
<accession>A0ABN0AZ68</accession>
<protein>
    <submittedName>
        <fullName evidence="1">Uncharacterized protein</fullName>
    </submittedName>
</protein>
<dbReference type="EMBL" id="AEDQ01000029">
    <property type="protein sequence ID" value="EFL43805.1"/>
    <property type="molecule type" value="Genomic_DNA"/>
</dbReference>
<name>A0ABN0AZ68_9ACTN</name>
<keyword evidence="2" id="KW-1185">Reference proteome</keyword>
<organism evidence="1 2">
    <name type="scientific">Fannyhessea vaginae PB189-T1-4</name>
    <dbReference type="NCBI Taxonomy" id="866774"/>
    <lineage>
        <taxon>Bacteria</taxon>
        <taxon>Bacillati</taxon>
        <taxon>Actinomycetota</taxon>
        <taxon>Coriobacteriia</taxon>
        <taxon>Coriobacteriales</taxon>
        <taxon>Atopobiaceae</taxon>
        <taxon>Fannyhessea</taxon>
    </lineage>
</organism>